<sequence length="70" mass="8459">MVDFYLWIGLVLILAIAGLGIYFREWFYVFPRDREKTTGKKTTFLEYIGLFVLSIIILVCLFFWQYYTQD</sequence>
<proteinExistence type="predicted"/>
<feature type="transmembrane region" description="Helical" evidence="1">
    <location>
        <begin position="6"/>
        <end position="23"/>
    </location>
</feature>
<keyword evidence="1" id="KW-0472">Membrane</keyword>
<gene>
    <name evidence="2" type="ORF">SAMN04488700_1452</name>
</gene>
<keyword evidence="1" id="KW-0812">Transmembrane</keyword>
<evidence type="ECO:0000313" key="3">
    <source>
        <dbReference type="Proteomes" id="UP000193435"/>
    </source>
</evidence>
<feature type="transmembrane region" description="Helical" evidence="1">
    <location>
        <begin position="44"/>
        <end position="67"/>
    </location>
</feature>
<accession>A0A1X7N819</accession>
<name>A0A1X7N819_9LACT</name>
<dbReference type="Proteomes" id="UP000193435">
    <property type="component" value="Unassembled WGS sequence"/>
</dbReference>
<keyword evidence="1" id="KW-1133">Transmembrane helix</keyword>
<evidence type="ECO:0000313" key="2">
    <source>
        <dbReference type="EMBL" id="SMH32818.1"/>
    </source>
</evidence>
<dbReference type="AlphaFoldDB" id="A0A1X7N819"/>
<reference evidence="2 3" key="1">
    <citation type="submission" date="2017-04" db="EMBL/GenBank/DDBJ databases">
        <authorList>
            <person name="Afonso C.L."/>
            <person name="Miller P.J."/>
            <person name="Scott M.A."/>
            <person name="Spackman E."/>
            <person name="Goraichik I."/>
            <person name="Dimitrov K.M."/>
            <person name="Suarez D.L."/>
            <person name="Swayne D.E."/>
        </authorList>
    </citation>
    <scope>NUCLEOTIDE SEQUENCE [LARGE SCALE GENOMIC DNA]</scope>
    <source>
        <strain evidence="2 3">LMG26642</strain>
    </source>
</reference>
<protein>
    <submittedName>
        <fullName evidence="2">Uncharacterized protein</fullName>
    </submittedName>
</protein>
<dbReference type="RefSeq" id="WP_085559606.1">
    <property type="nucleotide sequence ID" value="NZ_FOAH01000004.1"/>
</dbReference>
<dbReference type="EMBL" id="FXBJ01000002">
    <property type="protein sequence ID" value="SMH32818.1"/>
    <property type="molecule type" value="Genomic_DNA"/>
</dbReference>
<evidence type="ECO:0000256" key="1">
    <source>
        <dbReference type="SAM" id="Phobius"/>
    </source>
</evidence>
<keyword evidence="3" id="KW-1185">Reference proteome</keyword>
<organism evidence="2 3">
    <name type="scientific">Carnobacterium iners</name>
    <dbReference type="NCBI Taxonomy" id="1073423"/>
    <lineage>
        <taxon>Bacteria</taxon>
        <taxon>Bacillati</taxon>
        <taxon>Bacillota</taxon>
        <taxon>Bacilli</taxon>
        <taxon>Lactobacillales</taxon>
        <taxon>Carnobacteriaceae</taxon>
        <taxon>Carnobacterium</taxon>
    </lineage>
</organism>